<dbReference type="EMBL" id="MIGC01002399">
    <property type="protein sequence ID" value="PHJ21157.1"/>
    <property type="molecule type" value="Genomic_DNA"/>
</dbReference>
<accession>A0A2C6KVA2</accession>
<sequence length="44" mass="5102">KGRRTKKTALLLRVDQLLELDQAKAVCLRQLRWLKKVVPTWAGT</sequence>
<dbReference type="Proteomes" id="UP000221165">
    <property type="component" value="Unassembled WGS sequence"/>
</dbReference>
<name>A0A2C6KVA2_9APIC</name>
<dbReference type="VEuPathDB" id="ToxoDB:CSUI_005005"/>
<proteinExistence type="predicted"/>
<keyword evidence="2" id="KW-1185">Reference proteome</keyword>
<comment type="caution">
    <text evidence="1">The sequence shown here is derived from an EMBL/GenBank/DDBJ whole genome shotgun (WGS) entry which is preliminary data.</text>
</comment>
<protein>
    <submittedName>
        <fullName evidence="1">Uncharacterized protein</fullName>
    </submittedName>
</protein>
<gene>
    <name evidence="1" type="ORF">CSUI_005005</name>
</gene>
<organism evidence="1 2">
    <name type="scientific">Cystoisospora suis</name>
    <dbReference type="NCBI Taxonomy" id="483139"/>
    <lineage>
        <taxon>Eukaryota</taxon>
        <taxon>Sar</taxon>
        <taxon>Alveolata</taxon>
        <taxon>Apicomplexa</taxon>
        <taxon>Conoidasida</taxon>
        <taxon>Coccidia</taxon>
        <taxon>Eucoccidiorida</taxon>
        <taxon>Eimeriorina</taxon>
        <taxon>Sarcocystidae</taxon>
        <taxon>Cystoisospora</taxon>
    </lineage>
</organism>
<reference evidence="1 2" key="1">
    <citation type="journal article" date="2017" name="Int. J. Parasitol.">
        <title>The genome of the protozoan parasite Cystoisospora suis and a reverse vaccinology approach to identify vaccine candidates.</title>
        <authorList>
            <person name="Palmieri N."/>
            <person name="Shrestha A."/>
            <person name="Ruttkowski B."/>
            <person name="Beck T."/>
            <person name="Vogl C."/>
            <person name="Tomley F."/>
            <person name="Blake D.P."/>
            <person name="Joachim A."/>
        </authorList>
    </citation>
    <scope>NUCLEOTIDE SEQUENCE [LARGE SCALE GENOMIC DNA]</scope>
    <source>
        <strain evidence="1 2">Wien I</strain>
    </source>
</reference>
<dbReference type="AlphaFoldDB" id="A0A2C6KVA2"/>
<evidence type="ECO:0000313" key="2">
    <source>
        <dbReference type="Proteomes" id="UP000221165"/>
    </source>
</evidence>
<feature type="non-terminal residue" evidence="1">
    <location>
        <position position="1"/>
    </location>
</feature>
<evidence type="ECO:0000313" key="1">
    <source>
        <dbReference type="EMBL" id="PHJ21157.1"/>
    </source>
</evidence>
<dbReference type="GeneID" id="94428397"/>
<feature type="non-terminal residue" evidence="1">
    <location>
        <position position="44"/>
    </location>
</feature>
<dbReference type="RefSeq" id="XP_067922841.1">
    <property type="nucleotide sequence ID" value="XM_068065186.1"/>
</dbReference>